<name>A0A395N809_TRIAR</name>
<dbReference type="EMBL" id="PXOA01000909">
    <property type="protein sequence ID" value="RFU72265.1"/>
    <property type="molecule type" value="Genomic_DNA"/>
</dbReference>
<proteinExistence type="predicted"/>
<dbReference type="AlphaFoldDB" id="A0A395N809"/>
<feature type="compositionally biased region" description="Polar residues" evidence="1">
    <location>
        <begin position="64"/>
        <end position="81"/>
    </location>
</feature>
<evidence type="ECO:0000313" key="2">
    <source>
        <dbReference type="EMBL" id="RFU72265.1"/>
    </source>
</evidence>
<sequence length="501" mass="55299">MICPRWTPRATATLANLGGSSRQASSRRILFPCRGSESKRGFSTSRGRDEDGFADRLFCETPQSFNASQQSPSFGSTTGQAPSRARPATANSSSVDRRPRHKSKIDGHRPSWIGRGGGDAQSESRRAPRQDWPHLRRREREGRQGQEEDKRAGNAALAIPKVMFPPHRNVQNPKGTTDSSRVMLVLDGLSVNLNATDFYRITPTDLSDWQSVITKVQQQRNPDTFEPLGRYLVTFSNGVAAASYRDRLVRLHKLNSFKLRSASGLWESSVPSSLKVSLASPSGSGSGSAAAAAVTETSDAAISNVPSTESVIDLVNTFTLAPGSQAVLPVQRKKVALTRPWAKRLAGLVESLGYGERPSVLMVDIYPPTLTAEELHRFIRRDDQNRGLRWHVSVPQHLKTHSPEQGSAKAKAKVADDNGETKERERDEAAPNKQQHNPSFTLNDHETWEKLKGRFVLACADEAEARRFQQSWNHRALTTLRPRPARLQSEYSSTALPLAAT</sequence>
<evidence type="ECO:0000313" key="3">
    <source>
        <dbReference type="Proteomes" id="UP000266272"/>
    </source>
</evidence>
<feature type="compositionally biased region" description="Basic and acidic residues" evidence="1">
    <location>
        <begin position="413"/>
        <end position="430"/>
    </location>
</feature>
<protein>
    <submittedName>
        <fullName evidence="2">Uncharacterized protein</fullName>
    </submittedName>
</protein>
<gene>
    <name evidence="2" type="ORF">TARUN_9994</name>
</gene>
<feature type="compositionally biased region" description="Basic and acidic residues" evidence="1">
    <location>
        <begin position="122"/>
        <end position="152"/>
    </location>
</feature>
<dbReference type="OrthoDB" id="5332316at2759"/>
<feature type="region of interest" description="Disordered" evidence="1">
    <location>
        <begin position="396"/>
        <end position="443"/>
    </location>
</feature>
<keyword evidence="3" id="KW-1185">Reference proteome</keyword>
<organism evidence="2 3">
    <name type="scientific">Trichoderma arundinaceum</name>
    <dbReference type="NCBI Taxonomy" id="490622"/>
    <lineage>
        <taxon>Eukaryota</taxon>
        <taxon>Fungi</taxon>
        <taxon>Dikarya</taxon>
        <taxon>Ascomycota</taxon>
        <taxon>Pezizomycotina</taxon>
        <taxon>Sordariomycetes</taxon>
        <taxon>Hypocreomycetidae</taxon>
        <taxon>Hypocreales</taxon>
        <taxon>Hypocreaceae</taxon>
        <taxon>Trichoderma</taxon>
    </lineage>
</organism>
<evidence type="ECO:0000256" key="1">
    <source>
        <dbReference type="SAM" id="MobiDB-lite"/>
    </source>
</evidence>
<feature type="compositionally biased region" description="Polar residues" evidence="1">
    <location>
        <begin position="432"/>
        <end position="442"/>
    </location>
</feature>
<comment type="caution">
    <text evidence="2">The sequence shown here is derived from an EMBL/GenBank/DDBJ whole genome shotgun (WGS) entry which is preliminary data.</text>
</comment>
<reference evidence="2 3" key="1">
    <citation type="journal article" date="2018" name="PLoS Pathog.">
        <title>Evolution of structural diversity of trichothecenes, a family of toxins produced by plant pathogenic and entomopathogenic fungi.</title>
        <authorList>
            <person name="Proctor R.H."/>
            <person name="McCormick S.P."/>
            <person name="Kim H.S."/>
            <person name="Cardoza R.E."/>
            <person name="Stanley A.M."/>
            <person name="Lindo L."/>
            <person name="Kelly A."/>
            <person name="Brown D.W."/>
            <person name="Lee T."/>
            <person name="Vaughan M.M."/>
            <person name="Alexander N.J."/>
            <person name="Busman M."/>
            <person name="Gutierrez S."/>
        </authorList>
    </citation>
    <scope>NUCLEOTIDE SEQUENCE [LARGE SCALE GENOMIC DNA]</scope>
    <source>
        <strain evidence="2 3">IBT 40837</strain>
    </source>
</reference>
<feature type="region of interest" description="Disordered" evidence="1">
    <location>
        <begin position="64"/>
        <end position="155"/>
    </location>
</feature>
<dbReference type="Proteomes" id="UP000266272">
    <property type="component" value="Unassembled WGS sequence"/>
</dbReference>
<accession>A0A395N809</accession>